<organism evidence="2 3">
    <name type="scientific">Prorocentrum cordatum</name>
    <dbReference type="NCBI Taxonomy" id="2364126"/>
    <lineage>
        <taxon>Eukaryota</taxon>
        <taxon>Sar</taxon>
        <taxon>Alveolata</taxon>
        <taxon>Dinophyceae</taxon>
        <taxon>Prorocentrales</taxon>
        <taxon>Prorocentraceae</taxon>
        <taxon>Prorocentrum</taxon>
    </lineage>
</organism>
<dbReference type="Proteomes" id="UP001189429">
    <property type="component" value="Unassembled WGS sequence"/>
</dbReference>
<reference evidence="2" key="1">
    <citation type="submission" date="2023-10" db="EMBL/GenBank/DDBJ databases">
        <authorList>
            <person name="Chen Y."/>
            <person name="Shah S."/>
            <person name="Dougan E. K."/>
            <person name="Thang M."/>
            <person name="Chan C."/>
        </authorList>
    </citation>
    <scope>NUCLEOTIDE SEQUENCE [LARGE SCALE GENOMIC DNA]</scope>
</reference>
<accession>A0ABN9Q3U1</accession>
<sequence length="111" mass="10855">MGSHDDGLAQPPPVLRGARRKRPAAPYAGEPPEAGWYDWAPDLNAARGADDCFTGTRGSEAPAVAASPRHRCARSASAAAPAHFVGSSAAPPSGSAASAGAALLPAAGGAA</sequence>
<comment type="caution">
    <text evidence="2">The sequence shown here is derived from an EMBL/GenBank/DDBJ whole genome shotgun (WGS) entry which is preliminary data.</text>
</comment>
<evidence type="ECO:0000256" key="1">
    <source>
        <dbReference type="SAM" id="MobiDB-lite"/>
    </source>
</evidence>
<feature type="compositionally biased region" description="Low complexity" evidence="1">
    <location>
        <begin position="24"/>
        <end position="35"/>
    </location>
</feature>
<dbReference type="EMBL" id="CAUYUJ010001786">
    <property type="protein sequence ID" value="CAK0797655.1"/>
    <property type="molecule type" value="Genomic_DNA"/>
</dbReference>
<name>A0ABN9Q3U1_9DINO</name>
<feature type="region of interest" description="Disordered" evidence="1">
    <location>
        <begin position="75"/>
        <end position="99"/>
    </location>
</feature>
<feature type="region of interest" description="Disordered" evidence="1">
    <location>
        <begin position="1"/>
        <end position="36"/>
    </location>
</feature>
<keyword evidence="3" id="KW-1185">Reference proteome</keyword>
<evidence type="ECO:0000313" key="2">
    <source>
        <dbReference type="EMBL" id="CAK0797655.1"/>
    </source>
</evidence>
<evidence type="ECO:0000313" key="3">
    <source>
        <dbReference type="Proteomes" id="UP001189429"/>
    </source>
</evidence>
<protein>
    <submittedName>
        <fullName evidence="2">Uncharacterized protein</fullName>
    </submittedName>
</protein>
<gene>
    <name evidence="2" type="ORF">PCOR1329_LOCUS6671</name>
</gene>
<proteinExistence type="predicted"/>